<reference evidence="1 2" key="1">
    <citation type="submission" date="2019-08" db="EMBL/GenBank/DDBJ databases">
        <title>100 year-old enigma solved: identification of Planctomyces bekefii, the type genus and species of the phylum Planctomycetes.</title>
        <authorList>
            <person name="Svetlana D.N."/>
            <person name="Overmann J."/>
        </authorList>
    </citation>
    <scope>NUCLEOTIDE SEQUENCE [LARGE SCALE GENOMIC DNA]</scope>
    <source>
        <strain evidence="1">Phe10_nw2017</strain>
    </source>
</reference>
<organism evidence="1 2">
    <name type="scientific">Planctomyces bekefii</name>
    <dbReference type="NCBI Taxonomy" id="1653850"/>
    <lineage>
        <taxon>Bacteria</taxon>
        <taxon>Pseudomonadati</taxon>
        <taxon>Planctomycetota</taxon>
        <taxon>Planctomycetia</taxon>
        <taxon>Planctomycetales</taxon>
        <taxon>Planctomycetaceae</taxon>
        <taxon>Planctomyces</taxon>
    </lineage>
</organism>
<protein>
    <submittedName>
        <fullName evidence="1">Uncharacterized protein</fullName>
    </submittedName>
</protein>
<feature type="non-terminal residue" evidence="1">
    <location>
        <position position="22"/>
    </location>
</feature>
<comment type="caution">
    <text evidence="1">The sequence shown here is derived from an EMBL/GenBank/DDBJ whole genome shotgun (WGS) entry which is preliminary data.</text>
</comment>
<evidence type="ECO:0000313" key="2">
    <source>
        <dbReference type="Proteomes" id="UP000321083"/>
    </source>
</evidence>
<name>A0A5C6M5C7_9PLAN</name>
<reference evidence="1 2" key="2">
    <citation type="submission" date="2019-08" db="EMBL/GenBank/DDBJ databases">
        <authorList>
            <person name="Henke P."/>
        </authorList>
    </citation>
    <scope>NUCLEOTIDE SEQUENCE [LARGE SCALE GENOMIC DNA]</scope>
    <source>
        <strain evidence="1">Phe10_nw2017</strain>
    </source>
</reference>
<accession>A0A5C6M5C7</accession>
<dbReference type="EMBL" id="SRHE01000784">
    <property type="protein sequence ID" value="TWW08211.1"/>
    <property type="molecule type" value="Genomic_DNA"/>
</dbReference>
<keyword evidence="2" id="KW-1185">Reference proteome</keyword>
<proteinExistence type="predicted"/>
<sequence>MFLIRAQSVAITGARILDAWVL</sequence>
<dbReference type="AlphaFoldDB" id="A0A5C6M5C7"/>
<dbReference type="Proteomes" id="UP000321083">
    <property type="component" value="Unassembled WGS sequence"/>
</dbReference>
<gene>
    <name evidence="1" type="ORF">E3A20_26590</name>
</gene>
<evidence type="ECO:0000313" key="1">
    <source>
        <dbReference type="EMBL" id="TWW08211.1"/>
    </source>
</evidence>